<evidence type="ECO:0000313" key="1">
    <source>
        <dbReference type="EMBL" id="PIT69739.1"/>
    </source>
</evidence>
<proteinExistence type="predicted"/>
<protein>
    <submittedName>
        <fullName evidence="1">Uncharacterized protein</fullName>
    </submittedName>
</protein>
<dbReference type="AlphaFoldDB" id="A0A2M6UU55"/>
<dbReference type="Proteomes" id="UP000230791">
    <property type="component" value="Unassembled WGS sequence"/>
</dbReference>
<evidence type="ECO:0000313" key="2">
    <source>
        <dbReference type="Proteomes" id="UP000230791"/>
    </source>
</evidence>
<organism evidence="1 2">
    <name type="scientific">Bartonella tribocorum</name>
    <dbReference type="NCBI Taxonomy" id="85701"/>
    <lineage>
        <taxon>Bacteria</taxon>
        <taxon>Pseudomonadati</taxon>
        <taxon>Pseudomonadota</taxon>
        <taxon>Alphaproteobacteria</taxon>
        <taxon>Hyphomicrobiales</taxon>
        <taxon>Bartonellaceae</taxon>
        <taxon>Bartonella</taxon>
    </lineage>
</organism>
<comment type="caution">
    <text evidence="1">The sequence shown here is derived from an EMBL/GenBank/DDBJ whole genome shotgun (WGS) entry which is preliminary data.</text>
</comment>
<gene>
    <name evidence="1" type="ORF">CEV08_05545</name>
</gene>
<sequence>MLFERLKYKEIKYFFKHHERVTQNDVICLFTQGSVGQFEKSVCMTKDCFHDNVLINIRTAAARGILMF</sequence>
<accession>A0A2M6UU55</accession>
<dbReference type="EMBL" id="NJPP01000017">
    <property type="protein sequence ID" value="PIT69739.1"/>
    <property type="molecule type" value="Genomic_DNA"/>
</dbReference>
<reference evidence="1 2" key="1">
    <citation type="submission" date="2017-06" db="EMBL/GenBank/DDBJ databases">
        <title>Draft genome of Bartonella tribocorum C635.</title>
        <authorList>
            <person name="Hadjadj L."/>
            <person name="Jiyipong T."/>
            <person name="Diene S.M."/>
            <person name="Morand S."/>
            <person name="Rolain J.-M."/>
        </authorList>
    </citation>
    <scope>NUCLEOTIDE SEQUENCE [LARGE SCALE GENOMIC DNA]</scope>
    <source>
        <strain evidence="1 2">C635</strain>
    </source>
</reference>
<name>A0A2M6UU55_9HYPH</name>